<protein>
    <recommendedName>
        <fullName evidence="1">BPTI/Kunitz inhibitor domain-containing protein</fullName>
    </recommendedName>
</protein>
<comment type="caution">
    <text evidence="2">The sequence shown here is derived from an EMBL/GenBank/DDBJ whole genome shotgun (WGS) entry which is preliminary data.</text>
</comment>
<feature type="domain" description="BPTI/Kunitz inhibitor" evidence="1">
    <location>
        <begin position="19"/>
        <end position="73"/>
    </location>
</feature>
<keyword evidence="3" id="KW-1185">Reference proteome</keyword>
<gene>
    <name evidence="2" type="ORF">LNINA_LOCUS4069</name>
</gene>
<dbReference type="Gene3D" id="4.10.410.10">
    <property type="entry name" value="Pancreatic trypsin inhibitor Kunitz domain"/>
    <property type="match status" value="1"/>
</dbReference>
<name>A0AAV1J7W4_9NEOP</name>
<reference evidence="2 3" key="1">
    <citation type="submission" date="2023-11" db="EMBL/GenBank/DDBJ databases">
        <authorList>
            <person name="Okamura Y."/>
        </authorList>
    </citation>
    <scope>NUCLEOTIDE SEQUENCE [LARGE SCALE GENOMIC DNA]</scope>
</reference>
<organism evidence="2 3">
    <name type="scientific">Leptosia nina</name>
    <dbReference type="NCBI Taxonomy" id="320188"/>
    <lineage>
        <taxon>Eukaryota</taxon>
        <taxon>Metazoa</taxon>
        <taxon>Ecdysozoa</taxon>
        <taxon>Arthropoda</taxon>
        <taxon>Hexapoda</taxon>
        <taxon>Insecta</taxon>
        <taxon>Pterygota</taxon>
        <taxon>Neoptera</taxon>
        <taxon>Endopterygota</taxon>
        <taxon>Lepidoptera</taxon>
        <taxon>Glossata</taxon>
        <taxon>Ditrysia</taxon>
        <taxon>Papilionoidea</taxon>
        <taxon>Pieridae</taxon>
        <taxon>Pierinae</taxon>
        <taxon>Leptosia</taxon>
    </lineage>
</organism>
<dbReference type="EMBL" id="CAVLEF010000005">
    <property type="protein sequence ID" value="CAK1544310.1"/>
    <property type="molecule type" value="Genomic_DNA"/>
</dbReference>
<dbReference type="GO" id="GO:0004867">
    <property type="term" value="F:serine-type endopeptidase inhibitor activity"/>
    <property type="evidence" value="ECO:0007669"/>
    <property type="project" value="InterPro"/>
</dbReference>
<proteinExistence type="predicted"/>
<evidence type="ECO:0000313" key="2">
    <source>
        <dbReference type="EMBL" id="CAK1544310.1"/>
    </source>
</evidence>
<evidence type="ECO:0000313" key="3">
    <source>
        <dbReference type="Proteomes" id="UP001497472"/>
    </source>
</evidence>
<accession>A0AAV1J7W4</accession>
<dbReference type="AlphaFoldDB" id="A0AAV1J7W4"/>
<evidence type="ECO:0000259" key="1">
    <source>
        <dbReference type="SMART" id="SM00131"/>
    </source>
</evidence>
<sequence>MKNKDLDVEKDLLELVPPAICFAKFRWEDCGRPPVPVMYYWRPGSRCEVGLWRGCLPNLNMFQDEYECVATCIYSARAAPPDYHAINAGDQVETTEVDIASTTGNVTELNSTTTVSSGGTGSGEFTGTTVAVAEGNKTTKATNETVTTVAAV</sequence>
<dbReference type="SMART" id="SM00131">
    <property type="entry name" value="KU"/>
    <property type="match status" value="1"/>
</dbReference>
<dbReference type="Proteomes" id="UP001497472">
    <property type="component" value="Unassembled WGS sequence"/>
</dbReference>
<dbReference type="InterPro" id="IPR002223">
    <property type="entry name" value="Kunitz_BPTI"/>
</dbReference>
<dbReference type="InterPro" id="IPR036880">
    <property type="entry name" value="Kunitz_BPTI_sf"/>
</dbReference>
<dbReference type="SUPFAM" id="SSF57362">
    <property type="entry name" value="BPTI-like"/>
    <property type="match status" value="1"/>
</dbReference>
<dbReference type="Pfam" id="PF00014">
    <property type="entry name" value="Kunitz_BPTI"/>
    <property type="match status" value="1"/>
</dbReference>